<comment type="subcellular location">
    <subcellularLocation>
        <location evidence="1 5">Nucleus</location>
    </subcellularLocation>
</comment>
<dbReference type="AlphaFoldDB" id="A0A0K2U2G3"/>
<feature type="region of interest" description="Disordered" evidence="6">
    <location>
        <begin position="1"/>
        <end position="79"/>
    </location>
</feature>
<name>A0A0K2U2G3_LEPSM</name>
<dbReference type="GO" id="GO:0005634">
    <property type="term" value="C:nucleus"/>
    <property type="evidence" value="ECO:0007669"/>
    <property type="project" value="UniProtKB-SubCell"/>
</dbReference>
<sequence length="368" mass="41430">PLQAPNQPAPEEGRDENVSSDSPEPNGSSKDPSTSSSTDPLLIPPWHKSSSNETPDTPPPATTTSTTTSSRSSSGPGYHRRGSLQLWQFLLALLNDPSNNQSAIVWTGRGMEFKLIEPEEVARRWGIQKNRPAMNYDKLSRSLRYYYEKGIMQKVAGERYVYKFVCDPEALFQMALAENHRAALKVEASSCPSSSSREAISEHPHNHHQYSEMLNQVYSNHLQAQLNQEQPSPNSRTPNSVPHNHYYSGFFHPPGYIEPGKIQSEMNSSLVDDNLSLSQLDESPDSSYNTNYTSYSHQTEQYYYHHRSHPHPPIAHDKQSQENNDNAFINRKASPCCTDEEFASSLLHNPGSSGQFAGYFLSRIPYRI</sequence>
<dbReference type="GO" id="GO:0043565">
    <property type="term" value="F:sequence-specific DNA binding"/>
    <property type="evidence" value="ECO:0007669"/>
    <property type="project" value="InterPro"/>
</dbReference>
<keyword evidence="3 5" id="KW-0238">DNA-binding</keyword>
<evidence type="ECO:0000256" key="5">
    <source>
        <dbReference type="RuleBase" id="RU004019"/>
    </source>
</evidence>
<dbReference type="InterPro" id="IPR046328">
    <property type="entry name" value="ETS_fam"/>
</dbReference>
<dbReference type="InterPro" id="IPR036388">
    <property type="entry name" value="WH-like_DNA-bd_sf"/>
</dbReference>
<dbReference type="EMBL" id="HACA01014914">
    <property type="protein sequence ID" value="CDW32275.1"/>
    <property type="molecule type" value="Transcribed_RNA"/>
</dbReference>
<evidence type="ECO:0000256" key="2">
    <source>
        <dbReference type="ARBA" id="ARBA00005562"/>
    </source>
</evidence>
<keyword evidence="4 5" id="KW-0539">Nucleus</keyword>
<dbReference type="PROSITE" id="PS00346">
    <property type="entry name" value="ETS_DOMAIN_2"/>
    <property type="match status" value="1"/>
</dbReference>
<dbReference type="GO" id="GO:0030154">
    <property type="term" value="P:cell differentiation"/>
    <property type="evidence" value="ECO:0007669"/>
    <property type="project" value="TreeGrafter"/>
</dbReference>
<feature type="compositionally biased region" description="Polar residues" evidence="6">
    <location>
        <begin position="225"/>
        <end position="242"/>
    </location>
</feature>
<dbReference type="GO" id="GO:0000981">
    <property type="term" value="F:DNA-binding transcription factor activity, RNA polymerase II-specific"/>
    <property type="evidence" value="ECO:0007669"/>
    <property type="project" value="TreeGrafter"/>
</dbReference>
<evidence type="ECO:0000313" key="8">
    <source>
        <dbReference type="EMBL" id="CDW32275.1"/>
    </source>
</evidence>
<dbReference type="OrthoDB" id="10067219at2759"/>
<evidence type="ECO:0000256" key="1">
    <source>
        <dbReference type="ARBA" id="ARBA00004123"/>
    </source>
</evidence>
<dbReference type="PRINTS" id="PR00454">
    <property type="entry name" value="ETSDOMAIN"/>
</dbReference>
<dbReference type="PROSITE" id="PS50061">
    <property type="entry name" value="ETS_DOMAIN_3"/>
    <property type="match status" value="1"/>
</dbReference>
<evidence type="ECO:0000256" key="6">
    <source>
        <dbReference type="SAM" id="MobiDB-lite"/>
    </source>
</evidence>
<accession>A0A0K2U2G3</accession>
<evidence type="ECO:0000256" key="4">
    <source>
        <dbReference type="ARBA" id="ARBA00023242"/>
    </source>
</evidence>
<dbReference type="SMART" id="SM00413">
    <property type="entry name" value="ETS"/>
    <property type="match status" value="1"/>
</dbReference>
<organism evidence="8">
    <name type="scientific">Lepeophtheirus salmonis</name>
    <name type="common">Salmon louse</name>
    <name type="synonym">Caligus salmonis</name>
    <dbReference type="NCBI Taxonomy" id="72036"/>
    <lineage>
        <taxon>Eukaryota</taxon>
        <taxon>Metazoa</taxon>
        <taxon>Ecdysozoa</taxon>
        <taxon>Arthropoda</taxon>
        <taxon>Crustacea</taxon>
        <taxon>Multicrustacea</taxon>
        <taxon>Hexanauplia</taxon>
        <taxon>Copepoda</taxon>
        <taxon>Siphonostomatoida</taxon>
        <taxon>Caligidae</taxon>
        <taxon>Lepeophtheirus</taxon>
    </lineage>
</organism>
<dbReference type="PANTHER" id="PTHR11849">
    <property type="entry name" value="ETS"/>
    <property type="match status" value="1"/>
</dbReference>
<evidence type="ECO:0000259" key="7">
    <source>
        <dbReference type="PROSITE" id="PS50061"/>
    </source>
</evidence>
<feature type="domain" description="ETS" evidence="7">
    <location>
        <begin position="84"/>
        <end position="165"/>
    </location>
</feature>
<feature type="compositionally biased region" description="Low complexity" evidence="6">
    <location>
        <begin position="62"/>
        <end position="76"/>
    </location>
</feature>
<feature type="region of interest" description="Disordered" evidence="6">
    <location>
        <begin position="225"/>
        <end position="245"/>
    </location>
</feature>
<comment type="similarity">
    <text evidence="2 5">Belongs to the ETS family.</text>
</comment>
<reference evidence="8" key="1">
    <citation type="submission" date="2014-05" db="EMBL/GenBank/DDBJ databases">
        <authorList>
            <person name="Chronopoulou M."/>
        </authorList>
    </citation>
    <scope>NUCLEOTIDE SEQUENCE</scope>
    <source>
        <tissue evidence="8">Whole organism</tissue>
    </source>
</reference>
<proteinExistence type="inferred from homology"/>
<dbReference type="Gene3D" id="1.10.10.10">
    <property type="entry name" value="Winged helix-like DNA-binding domain superfamily/Winged helix DNA-binding domain"/>
    <property type="match status" value="1"/>
</dbReference>
<dbReference type="FunFam" id="1.10.10.10:FF:000121">
    <property type="entry name" value="ETS translocation variant 5"/>
    <property type="match status" value="1"/>
</dbReference>
<protein>
    <submittedName>
        <fullName evidence="8">Ets variant 1 [Alligator mississippiensis]</fullName>
    </submittedName>
</protein>
<feature type="non-terminal residue" evidence="8">
    <location>
        <position position="1"/>
    </location>
</feature>
<feature type="compositionally biased region" description="Low complexity" evidence="6">
    <location>
        <begin position="28"/>
        <end position="41"/>
    </location>
</feature>
<dbReference type="PROSITE" id="PS00345">
    <property type="entry name" value="ETS_DOMAIN_1"/>
    <property type="match status" value="1"/>
</dbReference>
<gene>
    <name evidence="8" type="primary">ETV1</name>
</gene>
<evidence type="ECO:0000256" key="3">
    <source>
        <dbReference type="ARBA" id="ARBA00023125"/>
    </source>
</evidence>
<dbReference type="InterPro" id="IPR000418">
    <property type="entry name" value="Ets_dom"/>
</dbReference>
<dbReference type="SUPFAM" id="SSF46785">
    <property type="entry name" value="Winged helix' DNA-binding domain"/>
    <property type="match status" value="1"/>
</dbReference>
<dbReference type="PANTHER" id="PTHR11849:SF282">
    <property type="entry name" value="ETV5-RELATED PROTEIN ETS96B"/>
    <property type="match status" value="1"/>
</dbReference>
<dbReference type="Pfam" id="PF00178">
    <property type="entry name" value="Ets"/>
    <property type="match status" value="1"/>
</dbReference>
<dbReference type="InterPro" id="IPR036390">
    <property type="entry name" value="WH_DNA-bd_sf"/>
</dbReference>